<keyword evidence="1" id="KW-0812">Transmembrane</keyword>
<feature type="transmembrane region" description="Helical" evidence="1">
    <location>
        <begin position="12"/>
        <end position="38"/>
    </location>
</feature>
<evidence type="ECO:0000256" key="1">
    <source>
        <dbReference type="SAM" id="Phobius"/>
    </source>
</evidence>
<evidence type="ECO:0000313" key="3">
    <source>
        <dbReference type="Proteomes" id="UP000245379"/>
    </source>
</evidence>
<protein>
    <submittedName>
        <fullName evidence="2">Uncharacterized protein</fullName>
    </submittedName>
</protein>
<keyword evidence="1" id="KW-0472">Membrane</keyword>
<keyword evidence="1" id="KW-1133">Transmembrane helix</keyword>
<dbReference type="Proteomes" id="UP000245379">
    <property type="component" value="Unassembled WGS sequence"/>
</dbReference>
<accession>A0A317ERQ9</accession>
<dbReference type="AlphaFoldDB" id="A0A317ERQ9"/>
<evidence type="ECO:0000313" key="2">
    <source>
        <dbReference type="EMBL" id="PWS29374.1"/>
    </source>
</evidence>
<dbReference type="EMBL" id="QGNZ01000001">
    <property type="protein sequence ID" value="PWS29374.1"/>
    <property type="molecule type" value="Genomic_DNA"/>
</dbReference>
<comment type="caution">
    <text evidence="2">The sequence shown here is derived from an EMBL/GenBank/DDBJ whole genome shotgun (WGS) entry which is preliminary data.</text>
</comment>
<reference evidence="2 3" key="1">
    <citation type="submission" date="2018-05" db="EMBL/GenBank/DDBJ databases">
        <title>Pedobacter paludis sp. nov., isolated from wetland soil.</title>
        <authorList>
            <person name="Zhang Y."/>
            <person name="Wang G."/>
        </authorList>
    </citation>
    <scope>NUCLEOTIDE SEQUENCE [LARGE SCALE GENOMIC DNA]</scope>
    <source>
        <strain evidence="2 3">KCTC22721</strain>
    </source>
</reference>
<gene>
    <name evidence="2" type="ORF">DHW03_06035</name>
</gene>
<keyword evidence="3" id="KW-1185">Reference proteome</keyword>
<proteinExistence type="predicted"/>
<name>A0A317ERQ9_9SPHI</name>
<organism evidence="2 3">
    <name type="scientific">Pedobacter yonginense</name>
    <dbReference type="NCBI Taxonomy" id="651869"/>
    <lineage>
        <taxon>Bacteria</taxon>
        <taxon>Pseudomonadati</taxon>
        <taxon>Bacteroidota</taxon>
        <taxon>Sphingobacteriia</taxon>
        <taxon>Sphingobacteriales</taxon>
        <taxon>Sphingobacteriaceae</taxon>
        <taxon>Pedobacter</taxon>
    </lineage>
</organism>
<sequence>MIFKRQIMLANIASLLLCPFVSFVVQNKILFAIIILVYDTASSAKTPNFRLIAMTSSNCAQINSHQE</sequence>